<keyword evidence="2" id="KW-1185">Reference proteome</keyword>
<organism evidence="1 2">
    <name type="scientific">Paractinoplanes rhizophilus</name>
    <dbReference type="NCBI Taxonomy" id="1416877"/>
    <lineage>
        <taxon>Bacteria</taxon>
        <taxon>Bacillati</taxon>
        <taxon>Actinomycetota</taxon>
        <taxon>Actinomycetes</taxon>
        <taxon>Micromonosporales</taxon>
        <taxon>Micromonosporaceae</taxon>
        <taxon>Paractinoplanes</taxon>
    </lineage>
</organism>
<sequence length="133" mass="14481">MADKDPLVDTWRQIITGDQKSWVLFEHGTCVVLADPADDLAAQAVAILREHGPVRAGSPAADFGTVPLESVPGWVVTSHHPDILTYVSPDDTDQDDITQDDDNTPLAVGLIGRANRDRDAHDLTVIHVEDKRP</sequence>
<evidence type="ECO:0000313" key="2">
    <source>
        <dbReference type="Proteomes" id="UP001596548"/>
    </source>
</evidence>
<name>A0ABW2HYM6_9ACTN</name>
<proteinExistence type="predicted"/>
<dbReference type="RefSeq" id="WP_378974018.1">
    <property type="nucleotide sequence ID" value="NZ_JBHTBJ010000026.1"/>
</dbReference>
<evidence type="ECO:0000313" key="1">
    <source>
        <dbReference type="EMBL" id="MFC7277866.1"/>
    </source>
</evidence>
<reference evidence="2" key="1">
    <citation type="journal article" date="2019" name="Int. J. Syst. Evol. Microbiol.">
        <title>The Global Catalogue of Microorganisms (GCM) 10K type strain sequencing project: providing services to taxonomists for standard genome sequencing and annotation.</title>
        <authorList>
            <consortium name="The Broad Institute Genomics Platform"/>
            <consortium name="The Broad Institute Genome Sequencing Center for Infectious Disease"/>
            <person name="Wu L."/>
            <person name="Ma J."/>
        </authorList>
    </citation>
    <scope>NUCLEOTIDE SEQUENCE [LARGE SCALE GENOMIC DNA]</scope>
    <source>
        <strain evidence="2">XZYJT-10</strain>
    </source>
</reference>
<comment type="caution">
    <text evidence="1">The sequence shown here is derived from an EMBL/GenBank/DDBJ whole genome shotgun (WGS) entry which is preliminary data.</text>
</comment>
<accession>A0ABW2HYM6</accession>
<gene>
    <name evidence="1" type="ORF">ACFQS1_28085</name>
</gene>
<protein>
    <submittedName>
        <fullName evidence="1">Uncharacterized protein</fullName>
    </submittedName>
</protein>
<dbReference type="Proteomes" id="UP001596548">
    <property type="component" value="Unassembled WGS sequence"/>
</dbReference>
<dbReference type="EMBL" id="JBHTBJ010000026">
    <property type="protein sequence ID" value="MFC7277866.1"/>
    <property type="molecule type" value="Genomic_DNA"/>
</dbReference>